<dbReference type="PANTHER" id="PTHR12052:SF5">
    <property type="entry name" value="THIOREDOXIN-LIKE PROTEIN 4A"/>
    <property type="match status" value="1"/>
</dbReference>
<dbReference type="AlphaFoldDB" id="A0A0H5BJW8"/>
<evidence type="ECO:0000256" key="5">
    <source>
        <dbReference type="ARBA" id="ARBA00023242"/>
    </source>
</evidence>
<dbReference type="Pfam" id="PF02966">
    <property type="entry name" value="DIM1"/>
    <property type="match status" value="1"/>
</dbReference>
<comment type="subcellular location">
    <subcellularLocation>
        <location evidence="1 6">Nucleus</location>
    </subcellularLocation>
</comment>
<evidence type="ECO:0000256" key="4">
    <source>
        <dbReference type="ARBA" id="ARBA00023187"/>
    </source>
</evidence>
<dbReference type="GO" id="GO:0005682">
    <property type="term" value="C:U5 snRNP"/>
    <property type="evidence" value="ECO:0007669"/>
    <property type="project" value="TreeGrafter"/>
</dbReference>
<dbReference type="EMBL" id="AB996599">
    <property type="protein sequence ID" value="BAS01420.1"/>
    <property type="molecule type" value="Genomic_DNA"/>
</dbReference>
<keyword evidence="5 6" id="KW-0539">Nucleus</keyword>
<proteinExistence type="inferred from homology"/>
<reference evidence="8" key="1">
    <citation type="journal article" date="2015" name="Genome Biol. Evol.">
        <title>Nucleomorph Genome Sequences of Two Chlorarachniophytes, Amorphochlora amoebiformis and Lotharella vacuolata.</title>
        <authorList>
            <person name="Suzuki S."/>
            <person name="Shirato S."/>
            <person name="Hirakawa Y."/>
            <person name="Ishida K."/>
        </authorList>
    </citation>
    <scope>NUCLEOTIDE SEQUENCE</scope>
    <source>
        <strain evidence="8">CCMP240</strain>
    </source>
</reference>
<feature type="disulfide bond" evidence="7">
    <location>
        <begin position="24"/>
        <end position="65"/>
    </location>
</feature>
<comment type="similarity">
    <text evidence="2 6">Belongs to the DIM1 family.</text>
</comment>
<dbReference type="InterPro" id="IPR004123">
    <property type="entry name" value="Dim1"/>
</dbReference>
<geneLocation type="nucleomorph" evidence="8"/>
<protein>
    <submittedName>
        <fullName evidence="8">mRNA splicing factor DIB1</fullName>
    </submittedName>
</protein>
<evidence type="ECO:0000256" key="6">
    <source>
        <dbReference type="PIRNR" id="PIRNR017199"/>
    </source>
</evidence>
<organism evidence="8">
    <name type="scientific">Lotharella vacuolata</name>
    <dbReference type="NCBI Taxonomy" id="74820"/>
    <lineage>
        <taxon>Eukaryota</taxon>
        <taxon>Sar</taxon>
        <taxon>Rhizaria</taxon>
        <taxon>Cercozoa</taxon>
        <taxon>Chlorarachniophyceae</taxon>
        <taxon>Lotharella</taxon>
    </lineage>
</organism>
<dbReference type="SUPFAM" id="SSF52833">
    <property type="entry name" value="Thioredoxin-like"/>
    <property type="match status" value="1"/>
</dbReference>
<dbReference type="GO" id="GO:0005681">
    <property type="term" value="C:spliceosomal complex"/>
    <property type="evidence" value="ECO:0007669"/>
    <property type="project" value="TreeGrafter"/>
</dbReference>
<accession>A0A0H5BJW8</accession>
<dbReference type="SMART" id="SM01410">
    <property type="entry name" value="DIM1"/>
    <property type="match status" value="1"/>
</dbReference>
<dbReference type="PANTHER" id="PTHR12052">
    <property type="entry name" value="THIOREDOXIN-LIKE PROTEN 4A, 4B"/>
    <property type="match status" value="1"/>
</dbReference>
<evidence type="ECO:0000256" key="3">
    <source>
        <dbReference type="ARBA" id="ARBA00022664"/>
    </source>
</evidence>
<evidence type="ECO:0000256" key="7">
    <source>
        <dbReference type="PIRSR" id="PIRSR017199-1"/>
    </source>
</evidence>
<evidence type="ECO:0000313" key="8">
    <source>
        <dbReference type="EMBL" id="BAS01420.1"/>
    </source>
</evidence>
<dbReference type="InterPro" id="IPR036249">
    <property type="entry name" value="Thioredoxin-like_sf"/>
</dbReference>
<sequence length="128" mass="15162">MKLYIKYICMYKGKKSYISDELECKRMDKILGKIAVLVHKIAVIFTVDINNVTDFNEMYELYDNCAIMFFFRNKHIMIDLGTGNNNKIDWVLHDKNDLINIIESVYKGARRGKNLILSPIDYSKRYMF</sequence>
<name>A0A0H5BJW8_9EUKA</name>
<keyword evidence="4 6" id="KW-0508">mRNA splicing</keyword>
<keyword evidence="3 6" id="KW-0507">mRNA processing</keyword>
<dbReference type="PIRSF" id="PIRSF017199">
    <property type="entry name" value="mRNA_splic_U5"/>
    <property type="match status" value="1"/>
</dbReference>
<dbReference type="GO" id="GO:0000398">
    <property type="term" value="P:mRNA splicing, via spliceosome"/>
    <property type="evidence" value="ECO:0007669"/>
    <property type="project" value="InterPro"/>
</dbReference>
<dbReference type="Gene3D" id="3.40.30.10">
    <property type="entry name" value="Glutaredoxin"/>
    <property type="match status" value="1"/>
</dbReference>
<gene>
    <name evidence="8" type="primary">dib1</name>
</gene>
<keyword evidence="8" id="KW-0542">Nucleomorph</keyword>
<dbReference type="GO" id="GO:0046540">
    <property type="term" value="C:U4/U6 x U5 tri-snRNP complex"/>
    <property type="evidence" value="ECO:0007669"/>
    <property type="project" value="UniProtKB-UniRule"/>
</dbReference>
<evidence type="ECO:0000256" key="1">
    <source>
        <dbReference type="ARBA" id="ARBA00004123"/>
    </source>
</evidence>
<evidence type="ECO:0000256" key="2">
    <source>
        <dbReference type="ARBA" id="ARBA00008241"/>
    </source>
</evidence>